<dbReference type="CDD" id="cd23562">
    <property type="entry name" value="TFP_LU_ECD_LYPD3_rpt1"/>
    <property type="match status" value="1"/>
</dbReference>
<evidence type="ECO:0000256" key="3">
    <source>
        <dbReference type="ARBA" id="ARBA00022622"/>
    </source>
</evidence>
<keyword evidence="9" id="KW-1185">Reference proteome</keyword>
<keyword evidence="5" id="KW-0472">Membrane</keyword>
<dbReference type="Proteomes" id="UP000515159">
    <property type="component" value="Chromosome 11"/>
</dbReference>
<dbReference type="AlphaFoldDB" id="A0A6P8P3M0"/>
<keyword evidence="6" id="KW-0325">Glycoprotein</keyword>
<comment type="subcellular location">
    <subcellularLocation>
        <location evidence="1">Cell membrane</location>
        <topology evidence="1">Lipid-anchor</topology>
        <topology evidence="1">GPI-anchor</topology>
    </subcellularLocation>
</comment>
<evidence type="ECO:0000256" key="2">
    <source>
        <dbReference type="ARBA" id="ARBA00022475"/>
    </source>
</evidence>
<keyword evidence="4" id="KW-0732">Signal</keyword>
<evidence type="ECO:0000256" key="6">
    <source>
        <dbReference type="ARBA" id="ARBA00023180"/>
    </source>
</evidence>
<accession>A0A6P8P3M0</accession>
<evidence type="ECO:0000313" key="10">
    <source>
        <dbReference type="RefSeq" id="XP_033770066.1"/>
    </source>
</evidence>
<gene>
    <name evidence="10" type="primary">LOC117345476</name>
</gene>
<dbReference type="KEGG" id="gsh:117345476"/>
<keyword evidence="7" id="KW-0449">Lipoprotein</keyword>
<keyword evidence="2" id="KW-1003">Cell membrane</keyword>
<dbReference type="SMART" id="SM00134">
    <property type="entry name" value="LU"/>
    <property type="match status" value="2"/>
</dbReference>
<dbReference type="PANTHER" id="PTHR10624:SF8">
    <property type="entry name" value="LY6_PLAUR DOMAIN-CONTAINING PROTEIN 3"/>
    <property type="match status" value="1"/>
</dbReference>
<name>A0A6P8P3M0_GEOSA</name>
<dbReference type="InterPro" id="IPR016054">
    <property type="entry name" value="LY6_UPA_recep-like"/>
</dbReference>
<dbReference type="GO" id="GO:0005886">
    <property type="term" value="C:plasma membrane"/>
    <property type="evidence" value="ECO:0007669"/>
    <property type="project" value="UniProtKB-SubCell"/>
</dbReference>
<evidence type="ECO:0000313" key="9">
    <source>
        <dbReference type="Proteomes" id="UP000515159"/>
    </source>
</evidence>
<dbReference type="CDD" id="cd23566">
    <property type="entry name" value="TFP_LU_ECD_LYPD5_rpt2"/>
    <property type="match status" value="1"/>
</dbReference>
<dbReference type="Gene3D" id="2.10.60.10">
    <property type="entry name" value="CD59"/>
    <property type="match status" value="2"/>
</dbReference>
<dbReference type="InParanoid" id="A0A6P8P3M0"/>
<dbReference type="Pfam" id="PF00021">
    <property type="entry name" value="UPAR_LY6"/>
    <property type="match status" value="2"/>
</dbReference>
<feature type="domain" description="UPAR/Ly6" evidence="8">
    <location>
        <begin position="50"/>
        <end position="147"/>
    </location>
</feature>
<feature type="domain" description="UPAR/Ly6" evidence="8">
    <location>
        <begin position="157"/>
        <end position="256"/>
    </location>
</feature>
<proteinExistence type="predicted"/>
<evidence type="ECO:0000256" key="1">
    <source>
        <dbReference type="ARBA" id="ARBA00004609"/>
    </source>
</evidence>
<sequence length="285" mass="30929">MCQMFQFSPCVKCTGHRRRMDARTYSQHIAWTAVTGILMANLFFQVTGSLQCYSCTEEGDSGCSSANTSVIWCALPMNICTEYVQTISANSFTVTRQKKGCGLGLDTDYSTVTSNDVIYHTIHIRACSTSLCNNELPSSTETRPAHTTTDPAVPNGMECYSCLSFSKDQCSSQNAEKMKCTGNMTRCYEGNVTVSVDDDDSSKPIHVKTCAMNNSCTTRYSLLTKHAMISQQGSCCSGRYCNGPVSSIVPTTSTITTSKPNSQVPCSSVSHLSLMLGILIVTIVL</sequence>
<keyword evidence="3" id="KW-0336">GPI-anchor</keyword>
<dbReference type="OrthoDB" id="9834667at2759"/>
<dbReference type="InterPro" id="IPR045860">
    <property type="entry name" value="Snake_toxin-like_sf"/>
</dbReference>
<organism evidence="9 10">
    <name type="scientific">Geotrypetes seraphini</name>
    <name type="common">Gaboon caecilian</name>
    <name type="synonym">Caecilia seraphini</name>
    <dbReference type="NCBI Taxonomy" id="260995"/>
    <lineage>
        <taxon>Eukaryota</taxon>
        <taxon>Metazoa</taxon>
        <taxon>Chordata</taxon>
        <taxon>Craniata</taxon>
        <taxon>Vertebrata</taxon>
        <taxon>Euteleostomi</taxon>
        <taxon>Amphibia</taxon>
        <taxon>Gymnophiona</taxon>
        <taxon>Geotrypetes</taxon>
    </lineage>
</organism>
<evidence type="ECO:0000259" key="8">
    <source>
        <dbReference type="SMART" id="SM00134"/>
    </source>
</evidence>
<reference evidence="10" key="1">
    <citation type="submission" date="2025-08" db="UniProtKB">
        <authorList>
            <consortium name="RefSeq"/>
        </authorList>
    </citation>
    <scope>IDENTIFICATION</scope>
</reference>
<dbReference type="SUPFAM" id="SSF57302">
    <property type="entry name" value="Snake toxin-like"/>
    <property type="match status" value="2"/>
</dbReference>
<dbReference type="RefSeq" id="XP_033770066.1">
    <property type="nucleotide sequence ID" value="XM_033914175.1"/>
</dbReference>
<dbReference type="GO" id="GO:0098552">
    <property type="term" value="C:side of membrane"/>
    <property type="evidence" value="ECO:0007669"/>
    <property type="project" value="UniProtKB-KW"/>
</dbReference>
<dbReference type="PANTHER" id="PTHR10624">
    <property type="entry name" value="UROKINASE PLASMINOGEN ACTIVATOR SURFACE RECEPTOR-RELATED"/>
    <property type="match status" value="1"/>
</dbReference>
<dbReference type="GeneID" id="117345476"/>
<evidence type="ECO:0000256" key="4">
    <source>
        <dbReference type="ARBA" id="ARBA00022729"/>
    </source>
</evidence>
<evidence type="ECO:0000256" key="5">
    <source>
        <dbReference type="ARBA" id="ARBA00023136"/>
    </source>
</evidence>
<evidence type="ECO:0000256" key="7">
    <source>
        <dbReference type="ARBA" id="ARBA00023288"/>
    </source>
</evidence>
<protein>
    <submittedName>
        <fullName evidence="10">Ly6/PLAUR domain-containing protein 3-like isoform X1</fullName>
    </submittedName>
</protein>